<dbReference type="GO" id="GO:0006355">
    <property type="term" value="P:regulation of DNA-templated transcription"/>
    <property type="evidence" value="ECO:0007669"/>
    <property type="project" value="InterPro"/>
</dbReference>
<dbReference type="GO" id="GO:0043565">
    <property type="term" value="F:sequence-specific DNA binding"/>
    <property type="evidence" value="ECO:0007669"/>
    <property type="project" value="InterPro"/>
</dbReference>
<keyword evidence="9" id="KW-1185">Reference proteome</keyword>
<evidence type="ECO:0000313" key="9">
    <source>
        <dbReference type="Proteomes" id="UP000515163"/>
    </source>
</evidence>
<evidence type="ECO:0000256" key="4">
    <source>
        <dbReference type="ARBA" id="ARBA00022771"/>
    </source>
</evidence>
<dbReference type="OrthoDB" id="9994231at2759"/>
<dbReference type="SUPFAM" id="SSF57716">
    <property type="entry name" value="Glucocorticoid receptor-like (DNA-binding domain)"/>
    <property type="match status" value="1"/>
</dbReference>
<evidence type="ECO:0000313" key="10">
    <source>
        <dbReference type="RefSeq" id="XP_031559413.1"/>
    </source>
</evidence>
<dbReference type="SMART" id="SM00401">
    <property type="entry name" value="ZnF_GATA"/>
    <property type="match status" value="1"/>
</dbReference>
<evidence type="ECO:0000256" key="2">
    <source>
        <dbReference type="ARBA" id="ARBA00014943"/>
    </source>
</evidence>
<proteinExistence type="predicted"/>
<keyword evidence="6" id="KW-0539">Nucleus</keyword>
<sequence length="225" mass="25549">MPLDQEAQCSACKINKSLMWRKGANGEVLCNSCHLRRVGTNTRSQRQSSKESRKLVARIRASSRKGHWNGKGGERGKERGRRTIYKMKRKPYKSPDGVATVVASDRIYFKGILYQIGDIVSLEDIEGDLFFAQIQGFLQDEFAQKSVIITWLIPTIPEPTHFDPALFLPGPEEDTPRPMECLEFVCRAPSELFKAKRDHPPFVMPKQPDLNDLTTAAEMLLERIS</sequence>
<evidence type="ECO:0000256" key="5">
    <source>
        <dbReference type="ARBA" id="ARBA00022833"/>
    </source>
</evidence>
<dbReference type="PROSITE" id="PS50114">
    <property type="entry name" value="GATA_ZN_FINGER_2"/>
    <property type="match status" value="1"/>
</dbReference>
<evidence type="ECO:0000256" key="3">
    <source>
        <dbReference type="ARBA" id="ARBA00022723"/>
    </source>
</evidence>
<dbReference type="GO" id="GO:0008270">
    <property type="term" value="F:zinc ion binding"/>
    <property type="evidence" value="ECO:0007669"/>
    <property type="project" value="UniProtKB-KW"/>
</dbReference>
<dbReference type="FunCoup" id="A0A6P8HVP2">
    <property type="interactions" value="1957"/>
</dbReference>
<dbReference type="InterPro" id="IPR039050">
    <property type="entry name" value="GATAD1"/>
</dbReference>
<dbReference type="PANTHER" id="PTHR13340:SF2">
    <property type="entry name" value="GATA ZINC FINGER DOMAIN-CONTAINING PROTEIN 1"/>
    <property type="match status" value="1"/>
</dbReference>
<protein>
    <recommendedName>
        <fullName evidence="2">GATA zinc finger domain-containing protein 1</fullName>
    </recommendedName>
</protein>
<keyword evidence="3" id="KW-0479">Metal-binding</keyword>
<dbReference type="GO" id="GO:0006325">
    <property type="term" value="P:chromatin organization"/>
    <property type="evidence" value="ECO:0007669"/>
    <property type="project" value="TreeGrafter"/>
</dbReference>
<dbReference type="AlphaFoldDB" id="A0A6P8HVP2"/>
<gene>
    <name evidence="10" type="primary">LOC116295660</name>
</gene>
<feature type="domain" description="GATA-type" evidence="8">
    <location>
        <begin position="3"/>
        <end position="35"/>
    </location>
</feature>
<dbReference type="PANTHER" id="PTHR13340">
    <property type="entry name" value="GATA ZINC FINGER DOMAIN-CONTAINING"/>
    <property type="match status" value="1"/>
</dbReference>
<keyword evidence="4 7" id="KW-0863">Zinc-finger</keyword>
<comment type="subcellular location">
    <subcellularLocation>
        <location evidence="1">Nucleus</location>
    </subcellularLocation>
</comment>
<name>A0A6P8HVP2_ACTTE</name>
<dbReference type="GeneID" id="116295660"/>
<dbReference type="KEGG" id="aten:116295660"/>
<evidence type="ECO:0000259" key="8">
    <source>
        <dbReference type="PROSITE" id="PS50114"/>
    </source>
</evidence>
<dbReference type="InterPro" id="IPR013088">
    <property type="entry name" value="Znf_NHR/GATA"/>
</dbReference>
<organism evidence="9 10">
    <name type="scientific">Actinia tenebrosa</name>
    <name type="common">Australian red waratah sea anemone</name>
    <dbReference type="NCBI Taxonomy" id="6105"/>
    <lineage>
        <taxon>Eukaryota</taxon>
        <taxon>Metazoa</taxon>
        <taxon>Cnidaria</taxon>
        <taxon>Anthozoa</taxon>
        <taxon>Hexacorallia</taxon>
        <taxon>Actiniaria</taxon>
        <taxon>Actiniidae</taxon>
        <taxon>Actinia</taxon>
    </lineage>
</organism>
<dbReference type="RefSeq" id="XP_031559413.1">
    <property type="nucleotide sequence ID" value="XM_031703553.1"/>
</dbReference>
<accession>A0A6P8HVP2</accession>
<dbReference type="Pfam" id="PF00320">
    <property type="entry name" value="GATA"/>
    <property type="match status" value="1"/>
</dbReference>
<dbReference type="InParanoid" id="A0A6P8HVP2"/>
<dbReference type="InterPro" id="IPR000679">
    <property type="entry name" value="Znf_GATA"/>
</dbReference>
<evidence type="ECO:0000256" key="6">
    <source>
        <dbReference type="ARBA" id="ARBA00023242"/>
    </source>
</evidence>
<dbReference type="GO" id="GO:0005634">
    <property type="term" value="C:nucleus"/>
    <property type="evidence" value="ECO:0007669"/>
    <property type="project" value="UniProtKB-SubCell"/>
</dbReference>
<keyword evidence="5" id="KW-0862">Zinc</keyword>
<reference evidence="10" key="1">
    <citation type="submission" date="2025-08" db="UniProtKB">
        <authorList>
            <consortium name="RefSeq"/>
        </authorList>
    </citation>
    <scope>IDENTIFICATION</scope>
    <source>
        <tissue evidence="10">Tentacle</tissue>
    </source>
</reference>
<evidence type="ECO:0000256" key="7">
    <source>
        <dbReference type="PROSITE-ProRule" id="PRU00094"/>
    </source>
</evidence>
<dbReference type="Gene3D" id="3.30.50.10">
    <property type="entry name" value="Erythroid Transcription Factor GATA-1, subunit A"/>
    <property type="match status" value="1"/>
</dbReference>
<evidence type="ECO:0000256" key="1">
    <source>
        <dbReference type="ARBA" id="ARBA00004123"/>
    </source>
</evidence>
<dbReference type="Proteomes" id="UP000515163">
    <property type="component" value="Unplaced"/>
</dbReference>